<dbReference type="OrthoDB" id="9776961at2"/>
<keyword evidence="6" id="KW-1185">Reference proteome</keyword>
<organism evidence="5 6">
    <name type="scientific">Marinobacterium mangrovicola</name>
    <dbReference type="NCBI Taxonomy" id="1476959"/>
    <lineage>
        <taxon>Bacteria</taxon>
        <taxon>Pseudomonadati</taxon>
        <taxon>Pseudomonadota</taxon>
        <taxon>Gammaproteobacteria</taxon>
        <taxon>Oceanospirillales</taxon>
        <taxon>Oceanospirillaceae</taxon>
        <taxon>Marinobacterium</taxon>
    </lineage>
</organism>
<feature type="domain" description="Bacterial type II secretion system protein E" evidence="4">
    <location>
        <begin position="364"/>
        <end position="378"/>
    </location>
</feature>
<dbReference type="GO" id="GO:0005524">
    <property type="term" value="F:ATP binding"/>
    <property type="evidence" value="ECO:0007669"/>
    <property type="project" value="UniProtKB-KW"/>
</dbReference>
<proteinExistence type="inferred from homology"/>
<dbReference type="InterPro" id="IPR007831">
    <property type="entry name" value="T2SS_GspE_N"/>
</dbReference>
<keyword evidence="3" id="KW-0067">ATP-binding</keyword>
<dbReference type="Pfam" id="PF05157">
    <property type="entry name" value="MshEN"/>
    <property type="match status" value="1"/>
</dbReference>
<dbReference type="CDD" id="cd01129">
    <property type="entry name" value="PulE-GspE-like"/>
    <property type="match status" value="1"/>
</dbReference>
<dbReference type="InterPro" id="IPR037257">
    <property type="entry name" value="T2SS_E_N_sf"/>
</dbReference>
<dbReference type="GO" id="GO:0016887">
    <property type="term" value="F:ATP hydrolysis activity"/>
    <property type="evidence" value="ECO:0007669"/>
    <property type="project" value="TreeGrafter"/>
</dbReference>
<evidence type="ECO:0000259" key="4">
    <source>
        <dbReference type="PROSITE" id="PS00662"/>
    </source>
</evidence>
<sequence length="684" mass="75858">MSALDWMLVTLGKAVPEKAEALKSLELPDDQVQAWSVICRTLARPGSELVELLESSGVPVVDLNEQVISTKDIPLPESTARRLHAVLAEIGEHQVVAAVSNPFDQTIKQEIAFSIGRKTELAFAPPEQIANVLNLHYSAFDSLGTRHLWIDNEDLEVSADTDQLISQIAKMILNEAVKMRASDVHIQNFLGGGLIRYRVDGLMVRGSSLPKKVKDAVLRYVMTQSGLDTSNHTTPQDGRLSASVDDQLYDLRVSVLPSREDSRLVLRLLDKNRKFSSDSLGFPLREQRQLELLSRQNQGLILFTGPTGAGKTTSLYSLLAGINTPERNIMTAEDPVEYSLPGISQIEVDTTHGRSFDTVLRSMLRQDPDVILVGEVRDEPTASMVMRAVMTGHLVFSTLHTIDALGTVQRLVDLGVTQGQIADSLTAVVAQRMVRRVCPVCAVRVEDDLTPIETLFANAVQEKPTFRAVGCNACNNTGYKGRIPLVEVYTPSDEDRRLLRTDNYLRSADVKLERNLATVAWHQITSGLTTVEEVTRVLGAGFWKVIDPAVTSDALGSVSDNVFQRKQPGLMLFGADDEVSSRIGSLIDRPLIRVYSGEEGAEILRRDALVFGLIVYVDVARDPVNYLKQLRTHMSWCGLPVIMVLSASNKEVEDYLRWRGYAEWCVWPIDEEQFRRLCVAAVDL</sequence>
<evidence type="ECO:0000256" key="1">
    <source>
        <dbReference type="ARBA" id="ARBA00006611"/>
    </source>
</evidence>
<dbReference type="Gene3D" id="3.40.50.300">
    <property type="entry name" value="P-loop containing nucleotide triphosphate hydrolases"/>
    <property type="match status" value="1"/>
</dbReference>
<evidence type="ECO:0000313" key="6">
    <source>
        <dbReference type="Proteomes" id="UP000294546"/>
    </source>
</evidence>
<dbReference type="AlphaFoldDB" id="A0A4R1GMF2"/>
<keyword evidence="2" id="KW-0547">Nucleotide-binding</keyword>
<dbReference type="RefSeq" id="WP_132286558.1">
    <property type="nucleotide sequence ID" value="NZ_SMFU01000007.1"/>
</dbReference>
<dbReference type="InterPro" id="IPR027417">
    <property type="entry name" value="P-loop_NTPase"/>
</dbReference>
<protein>
    <submittedName>
        <fullName evidence="5">Type IV pilus assembly protein PilB</fullName>
    </submittedName>
</protein>
<dbReference type="PANTHER" id="PTHR30258:SF2">
    <property type="entry name" value="COMG OPERON PROTEIN 1"/>
    <property type="match status" value="1"/>
</dbReference>
<dbReference type="PANTHER" id="PTHR30258">
    <property type="entry name" value="TYPE II SECRETION SYSTEM PROTEIN GSPE-RELATED"/>
    <property type="match status" value="1"/>
</dbReference>
<dbReference type="GO" id="GO:0005886">
    <property type="term" value="C:plasma membrane"/>
    <property type="evidence" value="ECO:0007669"/>
    <property type="project" value="TreeGrafter"/>
</dbReference>
<dbReference type="PROSITE" id="PS00662">
    <property type="entry name" value="T2SP_E"/>
    <property type="match status" value="1"/>
</dbReference>
<dbReference type="SUPFAM" id="SSF52540">
    <property type="entry name" value="P-loop containing nucleoside triphosphate hydrolases"/>
    <property type="match status" value="1"/>
</dbReference>
<accession>A0A4R1GMF2</accession>
<name>A0A4R1GMF2_9GAMM</name>
<dbReference type="Pfam" id="PF00437">
    <property type="entry name" value="T2SSE"/>
    <property type="match status" value="1"/>
</dbReference>
<evidence type="ECO:0000256" key="2">
    <source>
        <dbReference type="ARBA" id="ARBA00022741"/>
    </source>
</evidence>
<evidence type="ECO:0000256" key="3">
    <source>
        <dbReference type="ARBA" id="ARBA00022840"/>
    </source>
</evidence>
<dbReference type="EMBL" id="SMFU01000007">
    <property type="protein sequence ID" value="TCK08250.1"/>
    <property type="molecule type" value="Genomic_DNA"/>
</dbReference>
<reference evidence="5 6" key="1">
    <citation type="submission" date="2019-03" db="EMBL/GenBank/DDBJ databases">
        <title>Genomic Encyclopedia of Archaeal and Bacterial Type Strains, Phase II (KMG-II): from individual species to whole genera.</title>
        <authorList>
            <person name="Goeker M."/>
        </authorList>
    </citation>
    <scope>NUCLEOTIDE SEQUENCE [LARGE SCALE GENOMIC DNA]</scope>
    <source>
        <strain evidence="5 6">DSM 27697</strain>
    </source>
</reference>
<dbReference type="Gene3D" id="3.30.300.160">
    <property type="entry name" value="Type II secretion system, protein E, N-terminal domain"/>
    <property type="match status" value="1"/>
</dbReference>
<dbReference type="Gene3D" id="3.30.450.90">
    <property type="match status" value="1"/>
</dbReference>
<dbReference type="Proteomes" id="UP000294546">
    <property type="component" value="Unassembled WGS sequence"/>
</dbReference>
<dbReference type="SUPFAM" id="SSF160246">
    <property type="entry name" value="EspE N-terminal domain-like"/>
    <property type="match status" value="1"/>
</dbReference>
<evidence type="ECO:0000313" key="5">
    <source>
        <dbReference type="EMBL" id="TCK08250.1"/>
    </source>
</evidence>
<dbReference type="InterPro" id="IPR001482">
    <property type="entry name" value="T2SS/T4SS_dom"/>
</dbReference>
<comment type="caution">
    <text evidence="5">The sequence shown here is derived from an EMBL/GenBank/DDBJ whole genome shotgun (WGS) entry which is preliminary data.</text>
</comment>
<comment type="similarity">
    <text evidence="1">Belongs to the GSP E family.</text>
</comment>
<gene>
    <name evidence="5" type="ORF">CLV83_0324</name>
</gene>